<gene>
    <name evidence="1" type="ORF">MLD38_009127</name>
</gene>
<proteinExistence type="predicted"/>
<accession>A0ACB9RXV1</accession>
<comment type="caution">
    <text evidence="1">The sequence shown here is derived from an EMBL/GenBank/DDBJ whole genome shotgun (WGS) entry which is preliminary data.</text>
</comment>
<protein>
    <submittedName>
        <fullName evidence="1">Uncharacterized protein</fullName>
    </submittedName>
</protein>
<organism evidence="1 2">
    <name type="scientific">Melastoma candidum</name>
    <dbReference type="NCBI Taxonomy" id="119954"/>
    <lineage>
        <taxon>Eukaryota</taxon>
        <taxon>Viridiplantae</taxon>
        <taxon>Streptophyta</taxon>
        <taxon>Embryophyta</taxon>
        <taxon>Tracheophyta</taxon>
        <taxon>Spermatophyta</taxon>
        <taxon>Magnoliopsida</taxon>
        <taxon>eudicotyledons</taxon>
        <taxon>Gunneridae</taxon>
        <taxon>Pentapetalae</taxon>
        <taxon>rosids</taxon>
        <taxon>malvids</taxon>
        <taxon>Myrtales</taxon>
        <taxon>Melastomataceae</taxon>
        <taxon>Melastomatoideae</taxon>
        <taxon>Melastomateae</taxon>
        <taxon>Melastoma</taxon>
    </lineage>
</organism>
<sequence length="186" mass="20233">MSRALKLCCLAMASFLAVLAAVVISLSLTVFKPKQPEITAHPFGLENLQFNLPANDSSSNVTIGMLVTIENPNYSGFEYQNSAAQINYRGIIVGEVPIERRMIPARSKVNITSTANLIMDKLIAAPGFIGDFLAGHLEMVSAARLPGKVVVLKIVRFPATVNNTCRININIESHSANSKCITRIKY</sequence>
<keyword evidence="2" id="KW-1185">Reference proteome</keyword>
<dbReference type="Proteomes" id="UP001057402">
    <property type="component" value="Chromosome 3"/>
</dbReference>
<evidence type="ECO:0000313" key="1">
    <source>
        <dbReference type="EMBL" id="KAI4383267.1"/>
    </source>
</evidence>
<reference evidence="2" key="1">
    <citation type="journal article" date="2023" name="Front. Plant Sci.">
        <title>Chromosomal-level genome assembly of Melastoma candidum provides insights into trichome evolution.</title>
        <authorList>
            <person name="Zhong Y."/>
            <person name="Wu W."/>
            <person name="Sun C."/>
            <person name="Zou P."/>
            <person name="Liu Y."/>
            <person name="Dai S."/>
            <person name="Zhou R."/>
        </authorList>
    </citation>
    <scope>NUCLEOTIDE SEQUENCE [LARGE SCALE GENOMIC DNA]</scope>
</reference>
<dbReference type="EMBL" id="CM042882">
    <property type="protein sequence ID" value="KAI4383267.1"/>
    <property type="molecule type" value="Genomic_DNA"/>
</dbReference>
<evidence type="ECO:0000313" key="2">
    <source>
        <dbReference type="Proteomes" id="UP001057402"/>
    </source>
</evidence>
<name>A0ACB9RXV1_9MYRT</name>